<dbReference type="SMART" id="SM00192">
    <property type="entry name" value="LDLa"/>
    <property type="match status" value="1"/>
</dbReference>
<reference evidence="2 3" key="1">
    <citation type="journal article" date="2011" name="Cell">
        <title>The monarch butterfly genome yields insights into long-distance migration.</title>
        <authorList>
            <person name="Zhan S."/>
            <person name="Merlin C."/>
            <person name="Boore J.L."/>
            <person name="Reppert S.M."/>
        </authorList>
    </citation>
    <scope>NUCLEOTIDE SEQUENCE [LARGE SCALE GENOMIC DNA]</scope>
    <source>
        <strain evidence="2">F-2</strain>
    </source>
</reference>
<dbReference type="Proteomes" id="UP000007151">
    <property type="component" value="Unassembled WGS sequence"/>
</dbReference>
<dbReference type="InterPro" id="IPR007110">
    <property type="entry name" value="Ig-like_dom"/>
</dbReference>
<dbReference type="Gene3D" id="2.40.128.620">
    <property type="match status" value="1"/>
</dbReference>
<organism evidence="2 3">
    <name type="scientific">Danaus plexippus plexippus</name>
    <dbReference type="NCBI Taxonomy" id="278856"/>
    <lineage>
        <taxon>Eukaryota</taxon>
        <taxon>Metazoa</taxon>
        <taxon>Ecdysozoa</taxon>
        <taxon>Arthropoda</taxon>
        <taxon>Hexapoda</taxon>
        <taxon>Insecta</taxon>
        <taxon>Pterygota</taxon>
        <taxon>Neoptera</taxon>
        <taxon>Endopterygota</taxon>
        <taxon>Lepidoptera</taxon>
        <taxon>Glossata</taxon>
        <taxon>Ditrysia</taxon>
        <taxon>Papilionoidea</taxon>
        <taxon>Nymphalidae</taxon>
        <taxon>Danainae</taxon>
        <taxon>Danaini</taxon>
        <taxon>Danaina</taxon>
        <taxon>Danaus</taxon>
        <taxon>Danaus</taxon>
    </lineage>
</organism>
<gene>
    <name evidence="2" type="ORF">KGM_200452</name>
</gene>
<dbReference type="InterPro" id="IPR036179">
    <property type="entry name" value="Ig-like_dom_sf"/>
</dbReference>
<proteinExistence type="predicted"/>
<comment type="caution">
    <text evidence="2">The sequence shown here is derived from an EMBL/GenBank/DDBJ whole genome shotgun (WGS) entry which is preliminary data.</text>
</comment>
<dbReference type="InterPro" id="IPR036055">
    <property type="entry name" value="LDL_receptor-like_sf"/>
</dbReference>
<name>A0A212EYA7_DANPL</name>
<dbReference type="InterPro" id="IPR023415">
    <property type="entry name" value="LDLR_class-A_CS"/>
</dbReference>
<dbReference type="eggNOG" id="ENOG502S5E1">
    <property type="taxonomic scope" value="Eukaryota"/>
</dbReference>
<dbReference type="PROSITE" id="PS50835">
    <property type="entry name" value="IG_LIKE"/>
    <property type="match status" value="1"/>
</dbReference>
<dbReference type="AlphaFoldDB" id="A0A212EYA7"/>
<dbReference type="CDD" id="cd00112">
    <property type="entry name" value="LDLa"/>
    <property type="match status" value="1"/>
</dbReference>
<comment type="caution">
    <text evidence="1">Lacks conserved residue(s) required for the propagation of feature annotation.</text>
</comment>
<dbReference type="KEGG" id="dpl:KGM_200452"/>
<dbReference type="PROSITE" id="PS01209">
    <property type="entry name" value="LDLRA_1"/>
    <property type="match status" value="1"/>
</dbReference>
<keyword evidence="3" id="KW-1185">Reference proteome</keyword>
<protein>
    <submittedName>
        <fullName evidence="2">Uncharacterized protein</fullName>
    </submittedName>
</protein>
<dbReference type="OrthoDB" id="6118542at2759"/>
<evidence type="ECO:0000256" key="1">
    <source>
        <dbReference type="PROSITE-ProRule" id="PRU00124"/>
    </source>
</evidence>
<accession>A0A212EYA7</accession>
<dbReference type="SUPFAM" id="SSF48726">
    <property type="entry name" value="Immunoglobulin"/>
    <property type="match status" value="1"/>
</dbReference>
<sequence>MFGVIKYYIFTYISVLVLHVEKCISEPQMAYLALYSPGDTDYTDVLVRGEHDNLTLICEMRGDITPRVFVWNYVADSNTTSAGRSFTPEPTEAVGSRIEKIDLQLSDSGHYMCSAPPFSVTKYILVQRRSPQCARGAFWCGHRCVLPTYVCDGWSDCENAEDEAPPMCATNPCAAPDKLNCSLGRCISEAACCSWRGGEKALCRQPSCCDEHPRYSQDGLLEVEYPPLYEDRHSPDDYGFIQSTIYTVTACALIFMIAVVLLVSALCKMHMKRAALRGYEHAHRDARGYTARFPPRYEAARLMESSVTASPVRSLHLGSPTAGPSSPPGPAPSRALAALSAALCSRYRQVPTQCCEVEMRDITMPQSSVTSSPPERPLTLQLGRFHFNIPRFRNERPDTPDITEINIEDLEFIRMPSNETYTLNGRTIRLFGGNFQNYPLINRPPPYNEAMRHKFGPPPEYLSHEVLNNDSDEDNSNIEMPPCYEDLASGLGSNYQPANENDSNLFDTRSLVTDQETDSHVTCLEELPPNMNNNIEHAASYISVINSNTEDNNNTCVIDNAVDNVETISTVIDNLPAIDDINANDSIYGAC</sequence>
<dbReference type="InterPro" id="IPR002172">
    <property type="entry name" value="LDrepeatLR_classA_rpt"/>
</dbReference>
<dbReference type="PROSITE" id="PS50068">
    <property type="entry name" value="LDLRA_2"/>
    <property type="match status" value="1"/>
</dbReference>
<dbReference type="EMBL" id="AGBW02011569">
    <property type="protein sequence ID" value="OWR46478.1"/>
    <property type="molecule type" value="Genomic_DNA"/>
</dbReference>
<evidence type="ECO:0000313" key="2">
    <source>
        <dbReference type="EMBL" id="OWR46478.1"/>
    </source>
</evidence>
<dbReference type="STRING" id="278856.A0A212EYA7"/>
<dbReference type="SUPFAM" id="SSF57424">
    <property type="entry name" value="LDL receptor-like module"/>
    <property type="match status" value="1"/>
</dbReference>
<evidence type="ECO:0000313" key="3">
    <source>
        <dbReference type="Proteomes" id="UP000007151"/>
    </source>
</evidence>